<evidence type="ECO:0000256" key="1">
    <source>
        <dbReference type="SAM" id="Phobius"/>
    </source>
</evidence>
<protein>
    <submittedName>
        <fullName evidence="2">Uncharacterized protein</fullName>
    </submittedName>
</protein>
<evidence type="ECO:0000313" key="3">
    <source>
        <dbReference type="Proteomes" id="UP000824782"/>
    </source>
</evidence>
<gene>
    <name evidence="2" type="ORF">GDO81_003272</name>
</gene>
<comment type="caution">
    <text evidence="2">The sequence shown here is derived from an EMBL/GenBank/DDBJ whole genome shotgun (WGS) entry which is preliminary data.</text>
</comment>
<keyword evidence="1" id="KW-0472">Membrane</keyword>
<proteinExistence type="predicted"/>
<keyword evidence="3" id="KW-1185">Reference proteome</keyword>
<evidence type="ECO:0000313" key="2">
    <source>
        <dbReference type="EMBL" id="KAG8553103.1"/>
    </source>
</evidence>
<keyword evidence="1" id="KW-1133">Transmembrane helix</keyword>
<feature type="transmembrane region" description="Helical" evidence="1">
    <location>
        <begin position="116"/>
        <end position="135"/>
    </location>
</feature>
<feature type="transmembrane region" description="Helical" evidence="1">
    <location>
        <begin position="88"/>
        <end position="109"/>
    </location>
</feature>
<dbReference type="EMBL" id="WNYA01000010">
    <property type="protein sequence ID" value="KAG8553103.1"/>
    <property type="molecule type" value="Genomic_DNA"/>
</dbReference>
<accession>A0AAV7A3E4</accession>
<dbReference type="Proteomes" id="UP000824782">
    <property type="component" value="Unassembled WGS sequence"/>
</dbReference>
<feature type="transmembrane region" description="Helical" evidence="1">
    <location>
        <begin position="141"/>
        <end position="159"/>
    </location>
</feature>
<keyword evidence="1" id="KW-0812">Transmembrane</keyword>
<organism evidence="2 3">
    <name type="scientific">Engystomops pustulosus</name>
    <name type="common">Tungara frog</name>
    <name type="synonym">Physalaemus pustulosus</name>
    <dbReference type="NCBI Taxonomy" id="76066"/>
    <lineage>
        <taxon>Eukaryota</taxon>
        <taxon>Metazoa</taxon>
        <taxon>Chordata</taxon>
        <taxon>Craniata</taxon>
        <taxon>Vertebrata</taxon>
        <taxon>Euteleostomi</taxon>
        <taxon>Amphibia</taxon>
        <taxon>Batrachia</taxon>
        <taxon>Anura</taxon>
        <taxon>Neobatrachia</taxon>
        <taxon>Hyloidea</taxon>
        <taxon>Leptodactylidae</taxon>
        <taxon>Leiuperinae</taxon>
        <taxon>Engystomops</taxon>
    </lineage>
</organism>
<sequence length="175" mass="20177">MAKSRQPLFVSQPLPRYPLLQFKSNKKDNSDWTMNFLQPNNFGSGVTQLGRSLHQILASLLSLLISCSDIFLLLGHVLKILYEIVESVLTFLLSVCTILWLFIICSVVIIRRVWELLFFTPGLVYIVFDLLSCILNVIFKIFLFVVFYIVTAVVLNTLYSSSREEKLHHHINARK</sequence>
<dbReference type="AlphaFoldDB" id="A0AAV7A3E4"/>
<name>A0AAV7A3E4_ENGPU</name>
<reference evidence="2" key="1">
    <citation type="thesis" date="2020" institute="ProQuest LLC" country="789 East Eisenhower Parkway, Ann Arbor, MI, USA">
        <title>Comparative Genomics and Chromosome Evolution.</title>
        <authorList>
            <person name="Mudd A.B."/>
        </authorList>
    </citation>
    <scope>NUCLEOTIDE SEQUENCE</scope>
    <source>
        <strain evidence="2">237g6f4</strain>
        <tissue evidence="2">Blood</tissue>
    </source>
</reference>
<feature type="transmembrane region" description="Helical" evidence="1">
    <location>
        <begin position="56"/>
        <end position="82"/>
    </location>
</feature>